<dbReference type="EMBL" id="LKCW01000018">
    <property type="protein sequence ID" value="KPM44564.1"/>
    <property type="molecule type" value="Genomic_DNA"/>
</dbReference>
<comment type="caution">
    <text evidence="2">The sequence shown here is derived from an EMBL/GenBank/DDBJ whole genome shotgun (WGS) entry which is preliminary data.</text>
</comment>
<keyword evidence="3" id="KW-1185">Reference proteome</keyword>
<evidence type="ECO:0000313" key="3">
    <source>
        <dbReference type="Proteomes" id="UP000050424"/>
    </source>
</evidence>
<dbReference type="AlphaFoldDB" id="A0A0N8H8H2"/>
<gene>
    <name evidence="2" type="ORF">AK830_g2036</name>
</gene>
<feature type="domain" description="SnoaL-like" evidence="1">
    <location>
        <begin position="3"/>
        <end position="181"/>
    </location>
</feature>
<evidence type="ECO:0000313" key="2">
    <source>
        <dbReference type="EMBL" id="KPM44564.1"/>
    </source>
</evidence>
<reference evidence="2 3" key="1">
    <citation type="submission" date="2015-09" db="EMBL/GenBank/DDBJ databases">
        <title>Draft genome of a European isolate of the apple canker pathogen Neonectria ditissima.</title>
        <authorList>
            <person name="Gomez-Cortecero A."/>
            <person name="Harrison R.J."/>
            <person name="Armitage A.D."/>
        </authorList>
    </citation>
    <scope>NUCLEOTIDE SEQUENCE [LARGE SCALE GENOMIC DNA]</scope>
    <source>
        <strain evidence="2 3">R09/05</strain>
    </source>
</reference>
<protein>
    <recommendedName>
        <fullName evidence="1">SnoaL-like domain-containing protein</fullName>
    </recommendedName>
</protein>
<dbReference type="OrthoDB" id="5396546at2759"/>
<dbReference type="Proteomes" id="UP000050424">
    <property type="component" value="Unassembled WGS sequence"/>
</dbReference>
<dbReference type="InterPro" id="IPR058931">
    <property type="entry name" value="SnoaL_6"/>
</dbReference>
<dbReference type="Pfam" id="PF26528">
    <property type="entry name" value="SnoaL_6"/>
    <property type="match status" value="1"/>
</dbReference>
<name>A0A0N8H8H2_9HYPO</name>
<accession>A0A0N8H8H2</accession>
<evidence type="ECO:0000259" key="1">
    <source>
        <dbReference type="Pfam" id="PF26528"/>
    </source>
</evidence>
<proteinExistence type="predicted"/>
<sequence>MASQTSSDLFAHLCDGYAEYRQTQDLEQKGLFYTPDCHQICRPDPSYAARDRATIVRYLGESGPLVTRILRDAGHLAADEEIGSAPRTGYYTVLPLTDDEAQDFGTEKYVRPAGFASVAEVQSRAKAENWAGIKVDMWDDDGRDRGLLVRAKYWWKRDEVAGEWRQVLHDILYLGVRDGTEGAGGGVVKKDA</sequence>
<organism evidence="2 3">
    <name type="scientific">Neonectria ditissima</name>
    <dbReference type="NCBI Taxonomy" id="78410"/>
    <lineage>
        <taxon>Eukaryota</taxon>
        <taxon>Fungi</taxon>
        <taxon>Dikarya</taxon>
        <taxon>Ascomycota</taxon>
        <taxon>Pezizomycotina</taxon>
        <taxon>Sordariomycetes</taxon>
        <taxon>Hypocreomycetidae</taxon>
        <taxon>Hypocreales</taxon>
        <taxon>Nectriaceae</taxon>
        <taxon>Neonectria</taxon>
    </lineage>
</organism>